<name>A0ABV6PC74_9MICC</name>
<dbReference type="Proteomes" id="UP001589862">
    <property type="component" value="Unassembled WGS sequence"/>
</dbReference>
<proteinExistence type="predicted"/>
<reference evidence="1 2" key="1">
    <citation type="submission" date="2024-09" db="EMBL/GenBank/DDBJ databases">
        <authorList>
            <person name="Sun Q."/>
            <person name="Mori K."/>
        </authorList>
    </citation>
    <scope>NUCLEOTIDE SEQUENCE [LARGE SCALE GENOMIC DNA]</scope>
    <source>
        <strain evidence="1 2">NCAIM B.02604</strain>
    </source>
</reference>
<keyword evidence="2" id="KW-1185">Reference proteome</keyword>
<dbReference type="EMBL" id="JBHLUB010000031">
    <property type="protein sequence ID" value="MFC0582716.1"/>
    <property type="molecule type" value="Genomic_DNA"/>
</dbReference>
<protein>
    <submittedName>
        <fullName evidence="1">DUF3145 domain-containing protein</fullName>
    </submittedName>
</protein>
<dbReference type="RefSeq" id="WP_377460083.1">
    <property type="nucleotide sequence ID" value="NZ_JBHLUB010000031.1"/>
</dbReference>
<gene>
    <name evidence="1" type="ORF">ACFFFR_10050</name>
</gene>
<dbReference type="InterPro" id="IPR021491">
    <property type="entry name" value="DUF3145"/>
</dbReference>
<comment type="caution">
    <text evidence="1">The sequence shown here is derived from an EMBL/GenBank/DDBJ whole genome shotgun (WGS) entry which is preliminary data.</text>
</comment>
<accession>A0ABV6PC74</accession>
<sequence>MENVTTRGVLYIHSATAALCSHLEWALSAVNVEHTKFEWIDQPAMPGMVRAEVLWRGPQGSAAKIASAIHNWVHLRFEVVEEPSAGADGARYSYTPELGIFHATTDVHGNIMVSEDRIRYAYEQAAGDPALVYRELSLALGEAWDEELEPFRLAGEGAPVRWLHQVG</sequence>
<evidence type="ECO:0000313" key="2">
    <source>
        <dbReference type="Proteomes" id="UP001589862"/>
    </source>
</evidence>
<organism evidence="1 2">
    <name type="scientific">Micrococcoides hystricis</name>
    <dbReference type="NCBI Taxonomy" id="1572761"/>
    <lineage>
        <taxon>Bacteria</taxon>
        <taxon>Bacillati</taxon>
        <taxon>Actinomycetota</taxon>
        <taxon>Actinomycetes</taxon>
        <taxon>Micrococcales</taxon>
        <taxon>Micrococcaceae</taxon>
        <taxon>Micrococcoides</taxon>
    </lineage>
</organism>
<dbReference type="Pfam" id="PF11343">
    <property type="entry name" value="DUF3145"/>
    <property type="match status" value="1"/>
</dbReference>
<evidence type="ECO:0000313" key="1">
    <source>
        <dbReference type="EMBL" id="MFC0582716.1"/>
    </source>
</evidence>